<dbReference type="InterPro" id="IPR039442">
    <property type="entry name" value="Mrr-like_dom"/>
</dbReference>
<organism evidence="2 3">
    <name type="scientific">Leptospira kmetyi</name>
    <dbReference type="NCBI Taxonomy" id="408139"/>
    <lineage>
        <taxon>Bacteria</taxon>
        <taxon>Pseudomonadati</taxon>
        <taxon>Spirochaetota</taxon>
        <taxon>Spirochaetia</taxon>
        <taxon>Leptospirales</taxon>
        <taxon>Leptospiraceae</taxon>
        <taxon>Leptospira</taxon>
    </lineage>
</organism>
<feature type="domain" description="Mrr-like" evidence="1">
    <location>
        <begin position="34"/>
        <end position="95"/>
    </location>
</feature>
<dbReference type="Pfam" id="PF13156">
    <property type="entry name" value="Mrr_cat_2"/>
    <property type="match status" value="1"/>
</dbReference>
<keyword evidence="3" id="KW-1185">Reference proteome</keyword>
<evidence type="ECO:0000259" key="1">
    <source>
        <dbReference type="Pfam" id="PF13156"/>
    </source>
</evidence>
<gene>
    <name evidence="2" type="ORF">CH378_18125</name>
</gene>
<comment type="caution">
    <text evidence="2">The sequence shown here is derived from an EMBL/GenBank/DDBJ whole genome shotgun (WGS) entry which is preliminary data.</text>
</comment>
<reference evidence="2 3" key="1">
    <citation type="submission" date="2017-07" db="EMBL/GenBank/DDBJ databases">
        <title>Leptospira spp. isolated from tropical soils.</title>
        <authorList>
            <person name="Thibeaux R."/>
            <person name="Iraola G."/>
            <person name="Ferres I."/>
            <person name="Bierque E."/>
            <person name="Girault D."/>
            <person name="Soupe-Gilbert M.-E."/>
            <person name="Picardeau M."/>
            <person name="Goarant C."/>
        </authorList>
    </citation>
    <scope>NUCLEOTIDE SEQUENCE [LARGE SCALE GENOMIC DNA]</scope>
    <source>
        <strain evidence="2 3">JW2-C-B1</strain>
    </source>
</reference>
<dbReference type="EMBL" id="NPDP01000040">
    <property type="protein sequence ID" value="PJZ28394.1"/>
    <property type="molecule type" value="Genomic_DNA"/>
</dbReference>
<protein>
    <recommendedName>
        <fullName evidence="1">Mrr-like domain-containing protein</fullName>
    </recommendedName>
</protein>
<evidence type="ECO:0000313" key="3">
    <source>
        <dbReference type="Proteomes" id="UP000231919"/>
    </source>
</evidence>
<proteinExistence type="predicted"/>
<evidence type="ECO:0000313" key="2">
    <source>
        <dbReference type="EMBL" id="PJZ28394.1"/>
    </source>
</evidence>
<name>A0ABX4N8C4_9LEPT</name>
<accession>A0ABX4N8C4</accession>
<dbReference type="RefSeq" id="WP_100756315.1">
    <property type="nucleotide sequence ID" value="NZ_NPDP01000040.1"/>
</dbReference>
<sequence length="326" mass="37774">MLPFSTLTPQSFEQLIRDIYNVKEETNTYSIFGRHGQAQTGIDVFSSATETAIQCKLLSEPHKLRKEKIQDLIKQEVTKLALSKMKVKTYIFATTFPHDVDLISYCRILKYQMFISEKIAVDFEILFLGWNEISSWAIRIPQIMKMYFSDLILKPMQLEIVKLRIIESECSWRESKTDTCSFNHVDVDPKSDFPTFDIIILNNSDSTQILDGIDVFSEELYSGLHGFSDTGSGYLEFLDSVSIEIKANKDWNAFNFDRPIYIVPNAPLRLKTLLYEVDLHGNGTFFTGLRKLQFRFKFLNAENLLSDFIYFNCSPTIPKIQTFFVE</sequence>
<dbReference type="Proteomes" id="UP000231919">
    <property type="component" value="Unassembled WGS sequence"/>
</dbReference>